<dbReference type="GO" id="GO:0006310">
    <property type="term" value="P:DNA recombination"/>
    <property type="evidence" value="ECO:0007669"/>
    <property type="project" value="UniProtKB-KW"/>
</dbReference>
<protein>
    <submittedName>
        <fullName evidence="2">Uncharacterized protein</fullName>
    </submittedName>
</protein>
<dbReference type="AlphaFoldDB" id="A0A5M9ZKI2"/>
<keyword evidence="1" id="KW-0233">DNA recombination</keyword>
<sequence>MNDLERQHAIRAESDRNGLHRAWLEDRWLRRRAGADVRARLDAADDPQAAGIPDDLKTGRFGRGRRWVVYWFEPAADGRRRRRKRAFARRADAEAWRAAVGVTGRPGWLDAAAAAAIAAAADRLDPPRGLMIRLLSSMDLSLAELLACDGADVAADGSTLRIRRAHARAEADRRETVPPALRRDLARAARLAGPGPLFAGRRGSRYDHASWSKGVFRPALAAAGLAAAGVTPRMLRGLDADWRGADDDLKGVRLFDADRTAGLLSVTPATLAAWARDGDGVPAILTPAGPRWRQADIEAWIGRHAAAGR</sequence>
<dbReference type="InterPro" id="IPR011010">
    <property type="entry name" value="DNA_brk_join_enz"/>
</dbReference>
<proteinExistence type="predicted"/>
<organism evidence="2 3">
    <name type="scientific">Bifidobacterium myosotis</name>
    <dbReference type="NCBI Taxonomy" id="1630166"/>
    <lineage>
        <taxon>Bacteria</taxon>
        <taxon>Bacillati</taxon>
        <taxon>Actinomycetota</taxon>
        <taxon>Actinomycetes</taxon>
        <taxon>Bifidobacteriales</taxon>
        <taxon>Bifidobacteriaceae</taxon>
        <taxon>Bifidobacterium</taxon>
    </lineage>
</organism>
<gene>
    <name evidence="2" type="ORF">EMO91_06585</name>
</gene>
<dbReference type="SUPFAM" id="SSF56349">
    <property type="entry name" value="DNA breaking-rejoining enzymes"/>
    <property type="match status" value="1"/>
</dbReference>
<reference evidence="2 3" key="1">
    <citation type="journal article" date="2019" name="Syst. Appl. Microbiol.">
        <title>Characterization of Bifidobacterium species in feaces of the Egyptian fruit bat: Description of B. vespertilionis sp. nov. and B. rousetti sp. nov.</title>
        <authorList>
            <person name="Modesto M."/>
            <person name="Satti M."/>
            <person name="Watanabe K."/>
            <person name="Puglisi E."/>
            <person name="Morelli L."/>
            <person name="Huang C.-H."/>
            <person name="Liou J.-S."/>
            <person name="Miyashita M."/>
            <person name="Tamura T."/>
            <person name="Saito S."/>
            <person name="Mori K."/>
            <person name="Huang L."/>
            <person name="Sciavilla P."/>
            <person name="Sandri C."/>
            <person name="Spiezio C."/>
            <person name="Vitali F."/>
            <person name="Cavalieri D."/>
            <person name="Perpetuini G."/>
            <person name="Tofalo R."/>
            <person name="Bonetti A."/>
            <person name="Arita M."/>
            <person name="Mattarelli P."/>
        </authorList>
    </citation>
    <scope>NUCLEOTIDE SEQUENCE [LARGE SCALE GENOMIC DNA]</scope>
    <source>
        <strain evidence="2 3">RST17</strain>
    </source>
</reference>
<accession>A0A5M9ZKI2</accession>
<dbReference type="InterPro" id="IPR013762">
    <property type="entry name" value="Integrase-like_cat_sf"/>
</dbReference>
<comment type="caution">
    <text evidence="2">The sequence shown here is derived from an EMBL/GenBank/DDBJ whole genome shotgun (WGS) entry which is preliminary data.</text>
</comment>
<evidence type="ECO:0000256" key="1">
    <source>
        <dbReference type="ARBA" id="ARBA00023172"/>
    </source>
</evidence>
<dbReference type="Proteomes" id="UP000410049">
    <property type="component" value="Unassembled WGS sequence"/>
</dbReference>
<dbReference type="GO" id="GO:0015074">
    <property type="term" value="P:DNA integration"/>
    <property type="evidence" value="ECO:0007669"/>
    <property type="project" value="InterPro"/>
</dbReference>
<dbReference type="Gene3D" id="1.10.443.10">
    <property type="entry name" value="Intergrase catalytic core"/>
    <property type="match status" value="1"/>
</dbReference>
<dbReference type="RefSeq" id="WP_150379267.1">
    <property type="nucleotide sequence ID" value="NZ_RZUH01000004.1"/>
</dbReference>
<dbReference type="EMBL" id="RZUH01000004">
    <property type="protein sequence ID" value="KAA8828101.1"/>
    <property type="molecule type" value="Genomic_DNA"/>
</dbReference>
<evidence type="ECO:0000313" key="3">
    <source>
        <dbReference type="Proteomes" id="UP000410049"/>
    </source>
</evidence>
<evidence type="ECO:0000313" key="2">
    <source>
        <dbReference type="EMBL" id="KAA8828101.1"/>
    </source>
</evidence>
<dbReference type="GO" id="GO:0003677">
    <property type="term" value="F:DNA binding"/>
    <property type="evidence" value="ECO:0007669"/>
    <property type="project" value="InterPro"/>
</dbReference>
<name>A0A5M9ZKI2_9BIFI</name>